<name>A0A0G0QSZ6_9BACT</name>
<evidence type="ECO:0000313" key="3">
    <source>
        <dbReference type="Proteomes" id="UP000034301"/>
    </source>
</evidence>
<dbReference type="AlphaFoldDB" id="A0A0G0QSZ6"/>
<protein>
    <submittedName>
        <fullName evidence="2">Uncharacterized protein</fullName>
    </submittedName>
</protein>
<keyword evidence="1" id="KW-0472">Membrane</keyword>
<proteinExistence type="predicted"/>
<evidence type="ECO:0000313" key="2">
    <source>
        <dbReference type="EMBL" id="KKR43303.1"/>
    </source>
</evidence>
<reference evidence="2 3" key="1">
    <citation type="journal article" date="2015" name="Nature">
        <title>rRNA introns, odd ribosomes, and small enigmatic genomes across a large radiation of phyla.</title>
        <authorList>
            <person name="Brown C.T."/>
            <person name="Hug L.A."/>
            <person name="Thomas B.C."/>
            <person name="Sharon I."/>
            <person name="Castelle C.J."/>
            <person name="Singh A."/>
            <person name="Wilkins M.J."/>
            <person name="Williams K.H."/>
            <person name="Banfield J.F."/>
        </authorList>
    </citation>
    <scope>NUCLEOTIDE SEQUENCE [LARGE SCALE GENOMIC DNA]</scope>
</reference>
<organism evidence="2 3">
    <name type="scientific">Candidatus Nomurabacteria bacterium GW2011_GWF2_40_12</name>
    <dbReference type="NCBI Taxonomy" id="1618776"/>
    <lineage>
        <taxon>Bacteria</taxon>
        <taxon>Candidatus Nomuraibacteriota</taxon>
    </lineage>
</organism>
<sequence length="206" mass="22416">MQNKLKNGKNTASGFTLIETLFGVAIFVLIIGALTLFSKSVWVNNSFISAGLVDTNAGRQVLKTMVSEIRTASTSDTGTYVINQAGASSFTFFANIDTDTLKEKVRYFLSGTTLQRGVIKPTGSPLSYNAANEKISTLLQNVQGSSIFEYFDKNYDGTTAPLSFPINIPNVRLVKITITTDADPNRPPAPMIFSTQVSIRNLKDNL</sequence>
<dbReference type="Proteomes" id="UP000034301">
    <property type="component" value="Unassembled WGS sequence"/>
</dbReference>
<dbReference type="PROSITE" id="PS00409">
    <property type="entry name" value="PROKAR_NTER_METHYL"/>
    <property type="match status" value="1"/>
</dbReference>
<accession>A0A0G0QSZ6</accession>
<keyword evidence="1" id="KW-0812">Transmembrane</keyword>
<comment type="caution">
    <text evidence="2">The sequence shown here is derived from an EMBL/GenBank/DDBJ whole genome shotgun (WGS) entry which is preliminary data.</text>
</comment>
<evidence type="ECO:0000256" key="1">
    <source>
        <dbReference type="SAM" id="Phobius"/>
    </source>
</evidence>
<dbReference type="EMBL" id="LBYC01000005">
    <property type="protein sequence ID" value="KKR43303.1"/>
    <property type="molecule type" value="Genomic_DNA"/>
</dbReference>
<keyword evidence="1" id="KW-1133">Transmembrane helix</keyword>
<gene>
    <name evidence="2" type="ORF">UT78_C0005G0027</name>
</gene>
<dbReference type="InterPro" id="IPR012902">
    <property type="entry name" value="N_methyl_site"/>
</dbReference>
<feature type="transmembrane region" description="Helical" evidence="1">
    <location>
        <begin position="12"/>
        <end position="37"/>
    </location>
</feature>